<protein>
    <recommendedName>
        <fullName evidence="3">F-box domain-containing protein</fullName>
    </recommendedName>
</protein>
<proteinExistence type="predicted"/>
<comment type="caution">
    <text evidence="1">The sequence shown here is derived from an EMBL/GenBank/DDBJ whole genome shotgun (WGS) entry which is preliminary data.</text>
</comment>
<keyword evidence="2" id="KW-1185">Reference proteome</keyword>
<organism evidence="1 2">
    <name type="scientific">Orbilia brochopaga</name>
    <dbReference type="NCBI Taxonomy" id="3140254"/>
    <lineage>
        <taxon>Eukaryota</taxon>
        <taxon>Fungi</taxon>
        <taxon>Dikarya</taxon>
        <taxon>Ascomycota</taxon>
        <taxon>Pezizomycotina</taxon>
        <taxon>Orbiliomycetes</taxon>
        <taxon>Orbiliales</taxon>
        <taxon>Orbiliaceae</taxon>
        <taxon>Orbilia</taxon>
    </lineage>
</organism>
<dbReference type="AlphaFoldDB" id="A0AAV9U826"/>
<reference evidence="1 2" key="1">
    <citation type="submission" date="2019-10" db="EMBL/GenBank/DDBJ databases">
        <authorList>
            <person name="Palmer J.M."/>
        </authorList>
    </citation>
    <scope>NUCLEOTIDE SEQUENCE [LARGE SCALE GENOMIC DNA]</scope>
    <source>
        <strain evidence="1 2">TWF696</strain>
    </source>
</reference>
<gene>
    <name evidence="1" type="ORF">TWF696_002011</name>
</gene>
<evidence type="ECO:0008006" key="3">
    <source>
        <dbReference type="Google" id="ProtNLM"/>
    </source>
</evidence>
<accession>A0AAV9U826</accession>
<dbReference type="EMBL" id="JAVHNQ010000011">
    <property type="protein sequence ID" value="KAK6336459.1"/>
    <property type="molecule type" value="Genomic_DNA"/>
</dbReference>
<name>A0AAV9U826_9PEZI</name>
<evidence type="ECO:0000313" key="1">
    <source>
        <dbReference type="EMBL" id="KAK6336459.1"/>
    </source>
</evidence>
<evidence type="ECO:0000313" key="2">
    <source>
        <dbReference type="Proteomes" id="UP001375240"/>
    </source>
</evidence>
<dbReference type="Proteomes" id="UP001375240">
    <property type="component" value="Unassembled WGS sequence"/>
</dbReference>
<sequence length="455" mass="51776">MEPVPNPPLRFTTLPEELIERVCLQLYQGSQYAYVLESGAVSLSAVCRTSKLLKRIASPILYRQFCFGGKLSMSARFLRTICQEQDLAEAVQYLRIWRPDSNGLADEDIKFFTEVAEKLGLNLGALDVANPWHRRSYEIIVQLLIAQTSNLKGLEFRGISICEDRFELLRQLAAQDPRRVSLSKLRYFKYGADYSGHKIRLGYFDSLLELAPNIQSLCMPCYDPLTRSLANINQVTELSLRYGCISPEGLGTITHCCDAIHSFNMEAAGFEQVAIIEGKLTRHCIPPSRVITIIEPHKTWLRHLDLGSSGTWCQDHHERKKCEHKEQGFSVRAFSSLETFKINGRCVLYPEVNDHTNTFVNMLPRSIRRFHIFSAQKQAPANMITLATAIDVDFPDLDEILLNDHLCPVCQRGELKPVFEEADITVLSQLFKVAGVAFLRNAPRIDNHCRVIEEW</sequence>